<dbReference type="PANTHER" id="PTHR46211">
    <property type="entry name" value="GLYCEROPHOSPHORYL DIESTER PHOSPHODIESTERASE"/>
    <property type="match status" value="1"/>
</dbReference>
<organism evidence="3 4">
    <name type="scientific">Bifidobacterium favimelis</name>
    <dbReference type="NCBI Taxonomy" id="3122979"/>
    <lineage>
        <taxon>Bacteria</taxon>
        <taxon>Bacillati</taxon>
        <taxon>Actinomycetota</taxon>
        <taxon>Actinomycetes</taxon>
        <taxon>Bifidobacteriales</taxon>
        <taxon>Bifidobacteriaceae</taxon>
        <taxon>Bifidobacterium</taxon>
    </lineage>
</organism>
<name>A0ABU8ZLV5_9BIFI</name>
<dbReference type="PANTHER" id="PTHR46211:SF14">
    <property type="entry name" value="GLYCEROPHOSPHODIESTER PHOSPHODIESTERASE"/>
    <property type="match status" value="1"/>
</dbReference>
<reference evidence="3 4" key="1">
    <citation type="submission" date="2024-02" db="EMBL/GenBank/DDBJ databases">
        <title>Bifidobacterium honeyensis sp. nov., isolated from the comb honey.</title>
        <authorList>
            <person name="Liu W."/>
            <person name="Li Y."/>
        </authorList>
    </citation>
    <scope>NUCLEOTIDE SEQUENCE [LARGE SCALE GENOMIC DNA]</scope>
    <source>
        <strain evidence="3 4">IMAU50988</strain>
    </source>
</reference>
<dbReference type="InterPro" id="IPR030395">
    <property type="entry name" value="GP_PDE_dom"/>
</dbReference>
<evidence type="ECO:0000256" key="1">
    <source>
        <dbReference type="SAM" id="MobiDB-lite"/>
    </source>
</evidence>
<sequence>MMTSRKRSGGAGRFFMWTVLGAAALRVWSLAPGLVVIRGRRSGVGVPPVPYAHRGLHDAGSGLDPDRRSQGQKEYLELCQHLEGAGSSEGPVGRHQARPDMPNDRRERSPLAPENSLPAFDAACRAGYGMELDVHLTRDGRVVVIHDDNLKRVAGVDAAVADLTYEQLCDIPLFPAPSRAGDSVSAPQQGGRDGQGGCHVPLLSDVLELVGGRTPIIVEYKMGSRLDSALMEKTDALLSAYKGEYVIESFNPLALAWYRRHRPEVCRGQLAVPYHGPVRSLDQAVRWLAGRLWFNWLGRPDFVAMERRAGHGLPMRVYRFLGGRPVAWTVRSAEEGEAARDDFDRFIFESYLPGRPGSAVESA</sequence>
<dbReference type="PROSITE" id="PS51704">
    <property type="entry name" value="GP_PDE"/>
    <property type="match status" value="1"/>
</dbReference>
<protein>
    <submittedName>
        <fullName evidence="3">Glycerophosphodiester phosphodiesterase family protein</fullName>
    </submittedName>
</protein>
<dbReference type="InterPro" id="IPR017946">
    <property type="entry name" value="PLC-like_Pdiesterase_TIM-brl"/>
</dbReference>
<evidence type="ECO:0000259" key="2">
    <source>
        <dbReference type="PROSITE" id="PS51704"/>
    </source>
</evidence>
<dbReference type="Pfam" id="PF03009">
    <property type="entry name" value="GDPD"/>
    <property type="match status" value="1"/>
</dbReference>
<dbReference type="Proteomes" id="UP001373159">
    <property type="component" value="Unassembled WGS sequence"/>
</dbReference>
<feature type="domain" description="GP-PDE" evidence="2">
    <location>
        <begin position="100"/>
        <end position="363"/>
    </location>
</feature>
<dbReference type="RefSeq" id="WP_340468549.1">
    <property type="nucleotide sequence ID" value="NZ_JBANBB010000001.1"/>
</dbReference>
<evidence type="ECO:0000313" key="3">
    <source>
        <dbReference type="EMBL" id="MEK0306005.1"/>
    </source>
</evidence>
<dbReference type="EMBL" id="JBANBB010000001">
    <property type="protein sequence ID" value="MEK0306005.1"/>
    <property type="molecule type" value="Genomic_DNA"/>
</dbReference>
<gene>
    <name evidence="3" type="ORF">V8P97_00720</name>
</gene>
<evidence type="ECO:0000313" key="4">
    <source>
        <dbReference type="Proteomes" id="UP001373159"/>
    </source>
</evidence>
<feature type="region of interest" description="Disordered" evidence="1">
    <location>
        <begin position="84"/>
        <end position="116"/>
    </location>
</feature>
<dbReference type="Gene3D" id="3.20.20.190">
    <property type="entry name" value="Phosphatidylinositol (PI) phosphodiesterase"/>
    <property type="match status" value="1"/>
</dbReference>
<feature type="compositionally biased region" description="Basic and acidic residues" evidence="1">
    <location>
        <begin position="97"/>
        <end position="109"/>
    </location>
</feature>
<proteinExistence type="predicted"/>
<dbReference type="SUPFAM" id="SSF51695">
    <property type="entry name" value="PLC-like phosphodiesterases"/>
    <property type="match status" value="1"/>
</dbReference>
<keyword evidence="4" id="KW-1185">Reference proteome</keyword>
<accession>A0ABU8ZLV5</accession>
<comment type="caution">
    <text evidence="3">The sequence shown here is derived from an EMBL/GenBank/DDBJ whole genome shotgun (WGS) entry which is preliminary data.</text>
</comment>